<reference evidence="2 3" key="1">
    <citation type="submission" date="2024-06" db="EMBL/GenBank/DDBJ databases">
        <title>The Natural Products Discovery Center: Release of the First 8490 Sequenced Strains for Exploring Actinobacteria Biosynthetic Diversity.</title>
        <authorList>
            <person name="Kalkreuter E."/>
            <person name="Kautsar S.A."/>
            <person name="Yang D."/>
            <person name="Bader C.D."/>
            <person name="Teijaro C.N."/>
            <person name="Fluegel L."/>
            <person name="Davis C.M."/>
            <person name="Simpson J.R."/>
            <person name="Lauterbach L."/>
            <person name="Steele A.D."/>
            <person name="Gui C."/>
            <person name="Meng S."/>
            <person name="Li G."/>
            <person name="Viehrig K."/>
            <person name="Ye F."/>
            <person name="Su P."/>
            <person name="Kiefer A.F."/>
            <person name="Nichols A."/>
            <person name="Cepeda A.J."/>
            <person name="Yan W."/>
            <person name="Fan B."/>
            <person name="Jiang Y."/>
            <person name="Adhikari A."/>
            <person name="Zheng C.-J."/>
            <person name="Schuster L."/>
            <person name="Cowan T.M."/>
            <person name="Smanski M.J."/>
            <person name="Chevrette M.G."/>
            <person name="De Carvalho L.P.S."/>
            <person name="Shen B."/>
        </authorList>
    </citation>
    <scope>NUCLEOTIDE SEQUENCE [LARGE SCALE GENOMIC DNA]</scope>
    <source>
        <strain evidence="2 3">NPDC000634</strain>
    </source>
</reference>
<protein>
    <recommendedName>
        <fullName evidence="4">Lipoprotein</fullName>
    </recommendedName>
</protein>
<feature type="signal peptide" evidence="1">
    <location>
        <begin position="1"/>
        <end position="18"/>
    </location>
</feature>
<comment type="caution">
    <text evidence="2">The sequence shown here is derived from an EMBL/GenBank/DDBJ whole genome shotgun (WGS) entry which is preliminary data.</text>
</comment>
<evidence type="ECO:0000256" key="1">
    <source>
        <dbReference type="SAM" id="SignalP"/>
    </source>
</evidence>
<name>A0ABV1VWD6_9ACTN</name>
<organism evidence="2 3">
    <name type="scientific">Streptomyces carpinensis</name>
    <dbReference type="NCBI Taxonomy" id="66369"/>
    <lineage>
        <taxon>Bacteria</taxon>
        <taxon>Bacillati</taxon>
        <taxon>Actinomycetota</taxon>
        <taxon>Actinomycetes</taxon>
        <taxon>Kitasatosporales</taxon>
        <taxon>Streptomycetaceae</taxon>
        <taxon>Streptomyces</taxon>
    </lineage>
</organism>
<gene>
    <name evidence="2" type="ORF">ABT317_04150</name>
</gene>
<dbReference type="Gene3D" id="2.50.20.20">
    <property type="match status" value="1"/>
</dbReference>
<evidence type="ECO:0008006" key="4">
    <source>
        <dbReference type="Google" id="ProtNLM"/>
    </source>
</evidence>
<sequence length="222" mass="23615">MTAALACLVMGVAVTGCADGSAAEPLSANQMLDDANATMRALRSVTIDTVTKVTGGDDRSSRLTTDLKAKCAFKSTSATGASLEQIRIDGTDYVRPNRTYLEESGRHMVGADKQDRWVKTPASKSQPGDGLSQCTYEFASFGQVDKGEPTKVNGAPAIPLKVTDEKDGSFTFYVATEGKPYILKVVYKGDEFDTATSFSAFDEPLDVQSPDKAKVLDMSGIG</sequence>
<keyword evidence="1" id="KW-0732">Signal</keyword>
<feature type="chain" id="PRO_5046003553" description="Lipoprotein" evidence="1">
    <location>
        <begin position="19"/>
        <end position="222"/>
    </location>
</feature>
<dbReference type="Proteomes" id="UP001458415">
    <property type="component" value="Unassembled WGS sequence"/>
</dbReference>
<evidence type="ECO:0000313" key="3">
    <source>
        <dbReference type="Proteomes" id="UP001458415"/>
    </source>
</evidence>
<dbReference type="EMBL" id="JBEPCU010000031">
    <property type="protein sequence ID" value="MER6976247.1"/>
    <property type="molecule type" value="Genomic_DNA"/>
</dbReference>
<dbReference type="RefSeq" id="WP_244216967.1">
    <property type="nucleotide sequence ID" value="NZ_MUBM01000026.1"/>
</dbReference>
<evidence type="ECO:0000313" key="2">
    <source>
        <dbReference type="EMBL" id="MER6976247.1"/>
    </source>
</evidence>
<keyword evidence="3" id="KW-1185">Reference proteome</keyword>
<proteinExistence type="predicted"/>
<accession>A0ABV1VWD6</accession>